<name>A0A3N6PN24_BRACR</name>
<keyword evidence="3" id="KW-1185">Reference proteome</keyword>
<evidence type="ECO:0000313" key="2">
    <source>
        <dbReference type="EMBL" id="KAF3592906.1"/>
    </source>
</evidence>
<evidence type="ECO:0000313" key="3">
    <source>
        <dbReference type="Proteomes" id="UP000266723"/>
    </source>
</evidence>
<accession>A0A3N6PN24</accession>
<organism evidence="1">
    <name type="scientific">Brassica cretica</name>
    <name type="common">Mustard</name>
    <dbReference type="NCBI Taxonomy" id="69181"/>
    <lineage>
        <taxon>Eukaryota</taxon>
        <taxon>Viridiplantae</taxon>
        <taxon>Streptophyta</taxon>
        <taxon>Embryophyta</taxon>
        <taxon>Tracheophyta</taxon>
        <taxon>Spermatophyta</taxon>
        <taxon>Magnoliopsida</taxon>
        <taxon>eudicotyledons</taxon>
        <taxon>Gunneridae</taxon>
        <taxon>Pentapetalae</taxon>
        <taxon>rosids</taxon>
        <taxon>malvids</taxon>
        <taxon>Brassicales</taxon>
        <taxon>Brassicaceae</taxon>
        <taxon>Brassiceae</taxon>
        <taxon>Brassica</taxon>
    </lineage>
</organism>
<reference evidence="1" key="1">
    <citation type="submission" date="2019-12" db="EMBL/GenBank/DDBJ databases">
        <title>Genome sequencing and annotation of Brassica cretica.</title>
        <authorList>
            <person name="Studholme D.J."/>
            <person name="Sarris P.F."/>
        </authorList>
    </citation>
    <scope>NUCLEOTIDE SEQUENCE</scope>
    <source>
        <strain evidence="1">PFS-102/07</strain>
        <tissue evidence="1">Leaf</tissue>
    </source>
</reference>
<dbReference type="EMBL" id="QGKY02002305">
    <property type="protein sequence ID" value="KAF2533272.1"/>
    <property type="molecule type" value="Genomic_DNA"/>
</dbReference>
<evidence type="ECO:0000313" key="1">
    <source>
        <dbReference type="EMBL" id="KAF2533272.1"/>
    </source>
</evidence>
<dbReference type="AlphaFoldDB" id="A0A3N6PN24"/>
<sequence>MLINFEICLSGKFREFLLKCVSTGNTDAVYYEGLYAATFDVEHAINILEPNVPRHTLSTLAVGVFNVCLGEDKEASKVFWSLLQFMTTLGQMPYWNWPMSLSGDCLCSWRHI</sequence>
<dbReference type="Proteomes" id="UP000266723">
    <property type="component" value="Unassembled WGS sequence"/>
</dbReference>
<dbReference type="OrthoDB" id="1114127at2759"/>
<protein>
    <recommendedName>
        <fullName evidence="4">Pentatricopeptide repeat-containing protein</fullName>
    </recommendedName>
</protein>
<reference evidence="2 3" key="3">
    <citation type="journal article" date="2020" name="BMC Genomics">
        <title>Intraspecific diversification of the crop wild relative Brassica cretica Lam. using demographic model selection.</title>
        <authorList>
            <person name="Kioukis A."/>
            <person name="Michalopoulou V.A."/>
            <person name="Briers L."/>
            <person name="Pirintsos S."/>
            <person name="Studholme D.J."/>
            <person name="Pavlidis P."/>
            <person name="Sarris P.F."/>
        </authorList>
    </citation>
    <scope>NUCLEOTIDE SEQUENCE [LARGE SCALE GENOMIC DNA]</scope>
    <source>
        <strain evidence="3">cv. PFS-1207/04</strain>
        <strain evidence="2">PFS-1207/04</strain>
    </source>
</reference>
<evidence type="ECO:0008006" key="4">
    <source>
        <dbReference type="Google" id="ProtNLM"/>
    </source>
</evidence>
<comment type="caution">
    <text evidence="1">The sequence shown here is derived from an EMBL/GenBank/DDBJ whole genome shotgun (WGS) entry which is preliminary data.</text>
</comment>
<dbReference type="EMBL" id="QGKV02000299">
    <property type="protein sequence ID" value="KAF3592906.1"/>
    <property type="molecule type" value="Genomic_DNA"/>
</dbReference>
<gene>
    <name evidence="2" type="ORF">DY000_02022716</name>
    <name evidence="1" type="ORF">F2Q70_00030283</name>
</gene>
<proteinExistence type="predicted"/>
<reference evidence="2" key="2">
    <citation type="submission" date="2019-12" db="EMBL/GenBank/DDBJ databases">
        <authorList>
            <person name="Studholme D.J."/>
            <person name="Sarris P."/>
        </authorList>
    </citation>
    <scope>NUCLEOTIDE SEQUENCE</scope>
    <source>
        <strain evidence="2">PFS-1207/04</strain>
        <tissue evidence="2">Leaf</tissue>
    </source>
</reference>